<dbReference type="Pfam" id="PF25917">
    <property type="entry name" value="BSH_RND"/>
    <property type="match status" value="1"/>
</dbReference>
<feature type="domain" description="Multidrug resistance protein MdtA-like barrel-sandwich hybrid" evidence="4">
    <location>
        <begin position="63"/>
        <end position="200"/>
    </location>
</feature>
<dbReference type="KEGG" id="saqt:GJV85_02780"/>
<dbReference type="EMBL" id="CP046072">
    <property type="protein sequence ID" value="QSZ41084.1"/>
    <property type="molecule type" value="Genomic_DNA"/>
</dbReference>
<evidence type="ECO:0000313" key="7">
    <source>
        <dbReference type="EMBL" id="QSZ41084.1"/>
    </source>
</evidence>
<dbReference type="PROSITE" id="PS51257">
    <property type="entry name" value="PROKAR_LIPOPROTEIN"/>
    <property type="match status" value="1"/>
</dbReference>
<evidence type="ECO:0000256" key="1">
    <source>
        <dbReference type="ARBA" id="ARBA00004196"/>
    </source>
</evidence>
<dbReference type="Gene3D" id="1.10.287.470">
    <property type="entry name" value="Helix hairpin bin"/>
    <property type="match status" value="1"/>
</dbReference>
<dbReference type="RefSeq" id="WP_207562356.1">
    <property type="nucleotide sequence ID" value="NZ_CP046072.1"/>
</dbReference>
<comment type="similarity">
    <text evidence="2">Belongs to the membrane fusion protein (MFP) (TC 8.A.1) family.</text>
</comment>
<accession>A0A975AYW3</accession>
<dbReference type="Pfam" id="PF25944">
    <property type="entry name" value="Beta-barrel_RND"/>
    <property type="match status" value="1"/>
</dbReference>
<name>A0A975AYW3_9BACT</name>
<evidence type="ECO:0000259" key="6">
    <source>
        <dbReference type="Pfam" id="PF25967"/>
    </source>
</evidence>
<dbReference type="Gene3D" id="2.40.30.170">
    <property type="match status" value="1"/>
</dbReference>
<dbReference type="InterPro" id="IPR058625">
    <property type="entry name" value="MdtA-like_BSH"/>
</dbReference>
<dbReference type="GO" id="GO:0022857">
    <property type="term" value="F:transmembrane transporter activity"/>
    <property type="evidence" value="ECO:0007669"/>
    <property type="project" value="InterPro"/>
</dbReference>
<dbReference type="SUPFAM" id="SSF111369">
    <property type="entry name" value="HlyD-like secretion proteins"/>
    <property type="match status" value="1"/>
</dbReference>
<comment type="subcellular location">
    <subcellularLocation>
        <location evidence="1">Cell envelope</location>
    </subcellularLocation>
</comment>
<feature type="domain" description="Multidrug resistance protein MdtA-like beta-barrel" evidence="5">
    <location>
        <begin position="208"/>
        <end position="284"/>
    </location>
</feature>
<evidence type="ECO:0000259" key="5">
    <source>
        <dbReference type="Pfam" id="PF25944"/>
    </source>
</evidence>
<dbReference type="InterPro" id="IPR058624">
    <property type="entry name" value="MdtA-like_HH"/>
</dbReference>
<dbReference type="Pfam" id="PF25967">
    <property type="entry name" value="RND-MFP_C"/>
    <property type="match status" value="1"/>
</dbReference>
<dbReference type="Proteomes" id="UP000671852">
    <property type="component" value="Chromosome"/>
</dbReference>
<reference evidence="7" key="1">
    <citation type="submission" date="2019-11" db="EMBL/GenBank/DDBJ databases">
        <authorList>
            <person name="Kojima H."/>
        </authorList>
    </citation>
    <scope>NUCLEOTIDE SEQUENCE</scope>
    <source>
        <strain evidence="7">H1576</strain>
    </source>
</reference>
<keyword evidence="8" id="KW-1185">Reference proteome</keyword>
<dbReference type="GO" id="GO:0046677">
    <property type="term" value="P:response to antibiotic"/>
    <property type="evidence" value="ECO:0007669"/>
    <property type="project" value="TreeGrafter"/>
</dbReference>
<evidence type="ECO:0000313" key="8">
    <source>
        <dbReference type="Proteomes" id="UP000671852"/>
    </source>
</evidence>
<dbReference type="Gene3D" id="2.40.420.20">
    <property type="match status" value="1"/>
</dbReference>
<feature type="domain" description="Multidrug resistance protein MdtA-like C-terminal permuted SH3" evidence="6">
    <location>
        <begin position="290"/>
        <end position="349"/>
    </location>
</feature>
<dbReference type="NCBIfam" id="TIGR01730">
    <property type="entry name" value="RND_mfp"/>
    <property type="match status" value="1"/>
</dbReference>
<evidence type="ECO:0000256" key="2">
    <source>
        <dbReference type="ARBA" id="ARBA00009477"/>
    </source>
</evidence>
<protein>
    <submittedName>
        <fullName evidence="7">Efflux RND transporter periplasmic adaptor subunit</fullName>
    </submittedName>
</protein>
<dbReference type="InterPro" id="IPR058627">
    <property type="entry name" value="MdtA-like_C"/>
</dbReference>
<dbReference type="InterPro" id="IPR058626">
    <property type="entry name" value="MdtA-like_b-barrel"/>
</dbReference>
<sequence length="364" mass="39925">MRNLALYLAVLGLFLVGCSQEEKPQVKEAKTEMPPMPVKAYEVKLEDTTFSKTYSALLKPFKEVEVVARINGVLEKENFVEGSFVKKGTVLYEIQKNEFKAALDSAKATQQKAQANSEKVTKDFIRGEYLFKNKAISQQQYDALIYQNDDAKAQLQGAKATLDKAQIEYDYTTIKAPISGLIGISKSDEGTYISTPNSTLTTITALDPVYAEFSLPNSDVLKYRSQIKVGSEVSLMQAGTLYRGVVDFIAAKLDAKTDTLLVRATFKNKSQNLVIGSFTEIKLDGFSYKNVAIIPQYALIKTPEAVVVYVIGEEGALSMRPVEIALVKDGNAIVVEGLNAGEKIVVSNMAKLRPNSKVSIIGSN</sequence>
<proteinExistence type="inferred from homology"/>
<evidence type="ECO:0000259" key="3">
    <source>
        <dbReference type="Pfam" id="PF25876"/>
    </source>
</evidence>
<evidence type="ECO:0000259" key="4">
    <source>
        <dbReference type="Pfam" id="PF25917"/>
    </source>
</evidence>
<dbReference type="GO" id="GO:0030313">
    <property type="term" value="C:cell envelope"/>
    <property type="evidence" value="ECO:0007669"/>
    <property type="project" value="UniProtKB-SubCell"/>
</dbReference>
<dbReference type="Pfam" id="PF25876">
    <property type="entry name" value="HH_MFP_RND"/>
    <property type="match status" value="1"/>
</dbReference>
<dbReference type="InterPro" id="IPR006143">
    <property type="entry name" value="RND_pump_MFP"/>
</dbReference>
<dbReference type="PANTHER" id="PTHR30158">
    <property type="entry name" value="ACRA/E-RELATED COMPONENT OF DRUG EFFLUX TRANSPORTER"/>
    <property type="match status" value="1"/>
</dbReference>
<organism evidence="7 8">
    <name type="scientific">Sulfurimonas aquatica</name>
    <dbReference type="NCBI Taxonomy" id="2672570"/>
    <lineage>
        <taxon>Bacteria</taxon>
        <taxon>Pseudomonadati</taxon>
        <taxon>Campylobacterota</taxon>
        <taxon>Epsilonproteobacteria</taxon>
        <taxon>Campylobacterales</taxon>
        <taxon>Sulfurimonadaceae</taxon>
        <taxon>Sulfurimonas</taxon>
    </lineage>
</organism>
<dbReference type="Gene3D" id="2.40.50.100">
    <property type="match status" value="1"/>
</dbReference>
<dbReference type="GO" id="GO:0005886">
    <property type="term" value="C:plasma membrane"/>
    <property type="evidence" value="ECO:0007669"/>
    <property type="project" value="TreeGrafter"/>
</dbReference>
<dbReference type="AlphaFoldDB" id="A0A975AYW3"/>
<reference evidence="7" key="2">
    <citation type="submission" date="2021-04" db="EMBL/GenBank/DDBJ databases">
        <title>Isolation and characterization of a novel species of the genus Sulfurimonas.</title>
        <authorList>
            <person name="Fukui M."/>
        </authorList>
    </citation>
    <scope>NUCLEOTIDE SEQUENCE</scope>
    <source>
        <strain evidence="7">H1576</strain>
    </source>
</reference>
<gene>
    <name evidence="7" type="ORF">GJV85_02780</name>
</gene>
<feature type="domain" description="Multidrug resistance protein MdtA-like alpha-helical hairpin" evidence="3">
    <location>
        <begin position="103"/>
        <end position="172"/>
    </location>
</feature>